<dbReference type="PANTHER" id="PTHR35534:SF1">
    <property type="entry name" value="LARGE RIBOSOMAL SUBUNIT PROTEIN BL32"/>
    <property type="match status" value="1"/>
</dbReference>
<gene>
    <name evidence="5" type="primary">rpmF</name>
    <name evidence="7" type="ORF">MEBOL_005960</name>
</gene>
<dbReference type="InterPro" id="IPR002677">
    <property type="entry name" value="Ribosomal_bL32"/>
</dbReference>
<dbReference type="InterPro" id="IPR011332">
    <property type="entry name" value="Ribosomal_zn-bd"/>
</dbReference>
<evidence type="ECO:0000256" key="6">
    <source>
        <dbReference type="SAM" id="MobiDB-lite"/>
    </source>
</evidence>
<keyword evidence="8" id="KW-1185">Reference proteome</keyword>
<dbReference type="PANTHER" id="PTHR35534">
    <property type="entry name" value="50S RIBOSOMAL PROTEIN L32"/>
    <property type="match status" value="1"/>
</dbReference>
<organism evidence="7 8">
    <name type="scientific">Melittangium boletus DSM 14713</name>
    <dbReference type="NCBI Taxonomy" id="1294270"/>
    <lineage>
        <taxon>Bacteria</taxon>
        <taxon>Pseudomonadati</taxon>
        <taxon>Myxococcota</taxon>
        <taxon>Myxococcia</taxon>
        <taxon>Myxococcales</taxon>
        <taxon>Cystobacterineae</taxon>
        <taxon>Archangiaceae</taxon>
        <taxon>Melittangium</taxon>
    </lineage>
</organism>
<proteinExistence type="inferred from homology"/>
<evidence type="ECO:0000256" key="2">
    <source>
        <dbReference type="ARBA" id="ARBA00022980"/>
    </source>
</evidence>
<dbReference type="NCBIfam" id="TIGR01031">
    <property type="entry name" value="rpmF_bact"/>
    <property type="match status" value="1"/>
</dbReference>
<protein>
    <recommendedName>
        <fullName evidence="4 5">Large ribosomal subunit protein bL32</fullName>
    </recommendedName>
</protein>
<dbReference type="SUPFAM" id="SSF57829">
    <property type="entry name" value="Zn-binding ribosomal proteins"/>
    <property type="match status" value="1"/>
</dbReference>
<dbReference type="OrthoDB" id="9801927at2"/>
<keyword evidence="2 5" id="KW-0689">Ribosomal protein</keyword>
<sequence>MGVPKKRTSKMRRDRRRAANNNLRSAVQVIKCGKCSEPVLPHRACGACGYYKGRETIPAAQG</sequence>
<dbReference type="EMBL" id="CP022163">
    <property type="protein sequence ID" value="ATB32480.1"/>
    <property type="molecule type" value="Genomic_DNA"/>
</dbReference>
<accession>A0A250IMK3</accession>
<dbReference type="Proteomes" id="UP000217289">
    <property type="component" value="Chromosome"/>
</dbReference>
<dbReference type="RefSeq" id="WP_095980653.1">
    <property type="nucleotide sequence ID" value="NZ_CP022163.1"/>
</dbReference>
<dbReference type="Gene3D" id="1.20.5.640">
    <property type="entry name" value="Single helix bin"/>
    <property type="match status" value="1"/>
</dbReference>
<comment type="similarity">
    <text evidence="1 5">Belongs to the bacterial ribosomal protein bL32 family.</text>
</comment>
<evidence type="ECO:0000256" key="4">
    <source>
        <dbReference type="ARBA" id="ARBA00035178"/>
    </source>
</evidence>
<evidence type="ECO:0000256" key="3">
    <source>
        <dbReference type="ARBA" id="ARBA00023274"/>
    </source>
</evidence>
<evidence type="ECO:0000313" key="8">
    <source>
        <dbReference type="Proteomes" id="UP000217289"/>
    </source>
</evidence>
<dbReference type="GO" id="GO:0006412">
    <property type="term" value="P:translation"/>
    <property type="evidence" value="ECO:0007669"/>
    <property type="project" value="UniProtKB-UniRule"/>
</dbReference>
<evidence type="ECO:0000256" key="1">
    <source>
        <dbReference type="ARBA" id="ARBA00008560"/>
    </source>
</evidence>
<name>A0A250IMK3_9BACT</name>
<reference evidence="7 8" key="1">
    <citation type="submission" date="2017-06" db="EMBL/GenBank/DDBJ databases">
        <authorList>
            <person name="Kim H.J."/>
            <person name="Triplett B.A."/>
        </authorList>
    </citation>
    <scope>NUCLEOTIDE SEQUENCE [LARGE SCALE GENOMIC DNA]</scope>
    <source>
        <strain evidence="7 8">DSM 14713</strain>
    </source>
</reference>
<dbReference type="Pfam" id="PF01783">
    <property type="entry name" value="Ribosomal_L32p"/>
    <property type="match status" value="1"/>
</dbReference>
<dbReference type="GO" id="GO:0003735">
    <property type="term" value="F:structural constituent of ribosome"/>
    <property type="evidence" value="ECO:0007669"/>
    <property type="project" value="InterPro"/>
</dbReference>
<dbReference type="AlphaFoldDB" id="A0A250IMK3"/>
<evidence type="ECO:0000313" key="7">
    <source>
        <dbReference type="EMBL" id="ATB32480.1"/>
    </source>
</evidence>
<dbReference type="HAMAP" id="MF_00340">
    <property type="entry name" value="Ribosomal_bL32"/>
    <property type="match status" value="1"/>
</dbReference>
<evidence type="ECO:0000256" key="5">
    <source>
        <dbReference type="HAMAP-Rule" id="MF_00340"/>
    </source>
</evidence>
<dbReference type="KEGG" id="mbd:MEBOL_005960"/>
<feature type="compositionally biased region" description="Basic residues" evidence="6">
    <location>
        <begin position="1"/>
        <end position="18"/>
    </location>
</feature>
<keyword evidence="3 5" id="KW-0687">Ribonucleoprotein</keyword>
<feature type="region of interest" description="Disordered" evidence="6">
    <location>
        <begin position="1"/>
        <end position="22"/>
    </location>
</feature>
<dbReference type="GO" id="GO:0015934">
    <property type="term" value="C:large ribosomal subunit"/>
    <property type="evidence" value="ECO:0007669"/>
    <property type="project" value="InterPro"/>
</dbReference>
<dbReference type="InterPro" id="IPR044957">
    <property type="entry name" value="Ribosomal_bL32_bact"/>
</dbReference>